<sequence length="104" mass="11485">MFGFAFTTVELAVIAAASASTLVGLYIGYQAYRALGRYDNRPMWYLSVGLIVLTAVTYSVAFVGTVLLQGRVLPLPFQDYFRLGVRLLQLVGLSCIAYSLHIRD</sequence>
<keyword evidence="1" id="KW-0472">Membrane</keyword>
<dbReference type="AlphaFoldDB" id="A0A1H0AIL3"/>
<protein>
    <submittedName>
        <fullName evidence="2">Uncharacterized protein</fullName>
    </submittedName>
</protein>
<dbReference type="InterPro" id="IPR055943">
    <property type="entry name" value="DUF7521"/>
</dbReference>
<gene>
    <name evidence="2" type="ORF">SAMN05192554_12733</name>
</gene>
<accession>A0A1H0AIL3</accession>
<feature type="transmembrane region" description="Helical" evidence="1">
    <location>
        <begin position="44"/>
        <end position="68"/>
    </location>
</feature>
<dbReference type="RefSeq" id="WP_089735950.1">
    <property type="nucleotide sequence ID" value="NZ_FNIA01000027.1"/>
</dbReference>
<proteinExistence type="predicted"/>
<reference evidence="2 3" key="1">
    <citation type="submission" date="2016-10" db="EMBL/GenBank/DDBJ databases">
        <authorList>
            <person name="de Groot N.N."/>
        </authorList>
    </citation>
    <scope>NUCLEOTIDE SEQUENCE [LARGE SCALE GENOMIC DNA]</scope>
    <source>
        <strain evidence="3">EB21,IBRC-M 10013,KCTC 4048</strain>
    </source>
</reference>
<dbReference type="Pfam" id="PF24365">
    <property type="entry name" value="DUF7521"/>
    <property type="match status" value="1"/>
</dbReference>
<evidence type="ECO:0000256" key="1">
    <source>
        <dbReference type="SAM" id="Phobius"/>
    </source>
</evidence>
<evidence type="ECO:0000313" key="3">
    <source>
        <dbReference type="Proteomes" id="UP000199370"/>
    </source>
</evidence>
<keyword evidence="3" id="KW-1185">Reference proteome</keyword>
<name>A0A1H0AIL3_9EURY</name>
<dbReference type="STRING" id="996166.SAMN05192554_12733"/>
<dbReference type="OrthoDB" id="221164at2157"/>
<dbReference type="EMBL" id="FNIA01000027">
    <property type="protein sequence ID" value="SDN33235.1"/>
    <property type="molecule type" value="Genomic_DNA"/>
</dbReference>
<keyword evidence="1" id="KW-1133">Transmembrane helix</keyword>
<keyword evidence="1" id="KW-0812">Transmembrane</keyword>
<organism evidence="2 3">
    <name type="scientific">Haloarchaeobius iranensis</name>
    <dbReference type="NCBI Taxonomy" id="996166"/>
    <lineage>
        <taxon>Archaea</taxon>
        <taxon>Methanobacteriati</taxon>
        <taxon>Methanobacteriota</taxon>
        <taxon>Stenosarchaea group</taxon>
        <taxon>Halobacteria</taxon>
        <taxon>Halobacteriales</taxon>
        <taxon>Halorubellaceae</taxon>
        <taxon>Haloarchaeobius</taxon>
    </lineage>
</organism>
<dbReference type="Proteomes" id="UP000199370">
    <property type="component" value="Unassembled WGS sequence"/>
</dbReference>
<feature type="transmembrane region" description="Helical" evidence="1">
    <location>
        <begin position="80"/>
        <end position="100"/>
    </location>
</feature>
<evidence type="ECO:0000313" key="2">
    <source>
        <dbReference type="EMBL" id="SDN33235.1"/>
    </source>
</evidence>
<feature type="transmembrane region" description="Helical" evidence="1">
    <location>
        <begin position="12"/>
        <end position="32"/>
    </location>
</feature>